<dbReference type="STRING" id="442562.Rumeso_03330"/>
<dbReference type="GO" id="GO:0006935">
    <property type="term" value="P:chemotaxis"/>
    <property type="evidence" value="ECO:0007669"/>
    <property type="project" value="UniProtKB-KW"/>
</dbReference>
<proteinExistence type="predicted"/>
<evidence type="ECO:0000256" key="12">
    <source>
        <dbReference type="PROSITE-ProRule" id="PRU00110"/>
    </source>
</evidence>
<dbReference type="InterPro" id="IPR036061">
    <property type="entry name" value="CheW-like_dom_sf"/>
</dbReference>
<dbReference type="GO" id="GO:0005737">
    <property type="term" value="C:cytoplasm"/>
    <property type="evidence" value="ECO:0007669"/>
    <property type="project" value="InterPro"/>
</dbReference>
<feature type="modified residue" description="Phosphohistidine" evidence="12">
    <location>
        <position position="45"/>
    </location>
</feature>
<keyword evidence="5 12" id="KW-0597">Phosphoprotein</keyword>
<evidence type="ECO:0000256" key="2">
    <source>
        <dbReference type="ARBA" id="ARBA00012438"/>
    </source>
</evidence>
<dbReference type="InterPro" id="IPR008207">
    <property type="entry name" value="Sig_transdc_His_kin_Hpt_dom"/>
</dbReference>
<dbReference type="Pfam" id="PF01627">
    <property type="entry name" value="Hpt"/>
    <property type="match status" value="1"/>
</dbReference>
<dbReference type="SMART" id="SM00260">
    <property type="entry name" value="CheW"/>
    <property type="match status" value="1"/>
</dbReference>
<dbReference type="SMART" id="SM01231">
    <property type="entry name" value="H-kinase_dim"/>
    <property type="match status" value="1"/>
</dbReference>
<keyword evidence="7" id="KW-0547">Nucleotide-binding</keyword>
<evidence type="ECO:0000259" key="14">
    <source>
        <dbReference type="PROSITE" id="PS50109"/>
    </source>
</evidence>
<dbReference type="InterPro" id="IPR036890">
    <property type="entry name" value="HATPase_C_sf"/>
</dbReference>
<dbReference type="CDD" id="cd00731">
    <property type="entry name" value="CheA_reg"/>
    <property type="match status" value="1"/>
</dbReference>
<dbReference type="EMBL" id="AOSK01000093">
    <property type="protein sequence ID" value="EYD75091.1"/>
    <property type="molecule type" value="Genomic_DNA"/>
</dbReference>
<sequence>MTDDLRDLFFAESEDLVTAMGDGIAAMLEGSTEAATVNAVFRAVHSIKGAAGAFGLSDVVAFAHSFETVLDAIRSDRLLPDPDVLHLLQRAGDVLADLLEAAREGGAEAPPALAAVLDALEEIVGDGPAEEDLVFEPVGLAFLDLGADVPPGGYEIALRPGRQFYRNGHEPLSLLAALSDLGELTATCDAGALPPLAELDPEEGYLAWTLRLATSEAEERVRDVFAFVEDLCELSIRRLEEDPAPPELLPLEEAAAADPLPAPEPTVPPPVAPPAPASAPAPAAKDAPKPTLRVDLDRVDRLINSVGELIISQAVIAQKIAEASLPPSSGLGAQVEDLSHLARDIQEGVMRIRAQPLKPLFQRMARVVREAAEATGKQVDFVTEGEDTEVDRAVIDGLADPLMHMLRNAVDHGIEMPDDRLAKGKPAMGQLVLAAGHASGNVRIVIRDDGAGLDRARIRATAVRKGLIAVDANLSEGETDNLLFLPGFSTAASVTNLSGRGVGMDVARSSVMALGGRIGIASRPGKGTNFTISLPLTLAVLDGLILSVGGQLMVVPASSVVETIRPLPQDLLEVGRGTRVLAVRGDHVPVMDLAGLLRLGRPVDPARAVIVLVRTDEDRPAAALSVSEIVDKRQVVIKSLRLNVGSVPGVSGATILGDGKVALILDPDSLLTLAARRGAAPSLDSLEAPHDHAA</sequence>
<dbReference type="SUPFAM" id="SSF47226">
    <property type="entry name" value="Histidine-containing phosphotransfer domain, HPT domain"/>
    <property type="match status" value="1"/>
</dbReference>
<dbReference type="RefSeq" id="WP_037282659.1">
    <property type="nucleotide sequence ID" value="NZ_KK088607.1"/>
</dbReference>
<dbReference type="InterPro" id="IPR037006">
    <property type="entry name" value="CheA-like_homodim_sf"/>
</dbReference>
<comment type="function">
    <text evidence="11">Involved in the transmission of sensory signals from the chemoreceptors to the flagellar motors. CheA is autophosphorylated; it can transfer its phosphate group to either CheB or CheY.</text>
</comment>
<comment type="caution">
    <text evidence="17">The sequence shown here is derived from an EMBL/GenBank/DDBJ whole genome shotgun (WGS) entry which is preliminary data.</text>
</comment>
<keyword evidence="8 17" id="KW-0418">Kinase</keyword>
<organism evidence="17 18">
    <name type="scientific">Rubellimicrobium mesophilum DSM 19309</name>
    <dbReference type="NCBI Taxonomy" id="442562"/>
    <lineage>
        <taxon>Bacteria</taxon>
        <taxon>Pseudomonadati</taxon>
        <taxon>Pseudomonadota</taxon>
        <taxon>Alphaproteobacteria</taxon>
        <taxon>Rhodobacterales</taxon>
        <taxon>Roseobacteraceae</taxon>
        <taxon>Rubellimicrobium</taxon>
    </lineage>
</organism>
<name>A0A017HL77_9RHOB</name>
<reference evidence="17 18" key="1">
    <citation type="submission" date="2013-02" db="EMBL/GenBank/DDBJ databases">
        <authorList>
            <person name="Fiebig A."/>
            <person name="Goeker M."/>
            <person name="Klenk H.-P.P."/>
        </authorList>
    </citation>
    <scope>NUCLEOTIDE SEQUENCE [LARGE SCALE GENOMIC DNA]</scope>
    <source>
        <strain evidence="17 18">DSM 19309</strain>
    </source>
</reference>
<dbReference type="InterPro" id="IPR005467">
    <property type="entry name" value="His_kinase_dom"/>
</dbReference>
<dbReference type="PANTHER" id="PTHR43395:SF10">
    <property type="entry name" value="CHEMOTAXIS PROTEIN CHEA"/>
    <property type="match status" value="1"/>
</dbReference>
<dbReference type="SUPFAM" id="SSF55874">
    <property type="entry name" value="ATPase domain of HSP90 chaperone/DNA topoisomerase II/histidine kinase"/>
    <property type="match status" value="1"/>
</dbReference>
<evidence type="ECO:0000256" key="6">
    <source>
        <dbReference type="ARBA" id="ARBA00022679"/>
    </source>
</evidence>
<dbReference type="SUPFAM" id="SSF47384">
    <property type="entry name" value="Homodimeric domain of signal transducing histidine kinase"/>
    <property type="match status" value="1"/>
</dbReference>
<keyword evidence="9" id="KW-0067">ATP-binding</keyword>
<evidence type="ECO:0000259" key="16">
    <source>
        <dbReference type="PROSITE" id="PS50894"/>
    </source>
</evidence>
<dbReference type="GO" id="GO:0000155">
    <property type="term" value="F:phosphorelay sensor kinase activity"/>
    <property type="evidence" value="ECO:0007669"/>
    <property type="project" value="InterPro"/>
</dbReference>
<accession>A0A017HL77</accession>
<dbReference type="Pfam" id="PF02518">
    <property type="entry name" value="HATPase_c"/>
    <property type="match status" value="1"/>
</dbReference>
<evidence type="ECO:0000259" key="15">
    <source>
        <dbReference type="PROSITE" id="PS50851"/>
    </source>
</evidence>
<dbReference type="GO" id="GO:0005524">
    <property type="term" value="F:ATP binding"/>
    <property type="evidence" value="ECO:0007669"/>
    <property type="project" value="UniProtKB-KW"/>
</dbReference>
<dbReference type="EC" id="2.7.13.3" evidence="2"/>
<keyword evidence="6 17" id="KW-0808">Transferase</keyword>
<dbReference type="SMART" id="SM00073">
    <property type="entry name" value="HPT"/>
    <property type="match status" value="1"/>
</dbReference>
<dbReference type="OrthoDB" id="9803176at2"/>
<dbReference type="PROSITE" id="PS50851">
    <property type="entry name" value="CHEW"/>
    <property type="match status" value="1"/>
</dbReference>
<feature type="compositionally biased region" description="Pro residues" evidence="13">
    <location>
        <begin position="260"/>
        <end position="279"/>
    </location>
</feature>
<evidence type="ECO:0000256" key="11">
    <source>
        <dbReference type="ARBA" id="ARBA00035100"/>
    </source>
</evidence>
<evidence type="ECO:0000256" key="9">
    <source>
        <dbReference type="ARBA" id="ARBA00022840"/>
    </source>
</evidence>
<evidence type="ECO:0000256" key="4">
    <source>
        <dbReference type="ARBA" id="ARBA00022500"/>
    </source>
</evidence>
<evidence type="ECO:0000256" key="7">
    <source>
        <dbReference type="ARBA" id="ARBA00022741"/>
    </source>
</evidence>
<dbReference type="FunFam" id="3.30.565.10:FF:000016">
    <property type="entry name" value="Chemotaxis protein CheA, putative"/>
    <property type="match status" value="1"/>
</dbReference>
<dbReference type="PRINTS" id="PR00344">
    <property type="entry name" value="BCTRLSENSOR"/>
</dbReference>
<keyword evidence="18" id="KW-1185">Reference proteome</keyword>
<dbReference type="AlphaFoldDB" id="A0A017HL77"/>
<keyword evidence="10" id="KW-0902">Two-component regulatory system</keyword>
<evidence type="ECO:0000256" key="5">
    <source>
        <dbReference type="ARBA" id="ARBA00022553"/>
    </source>
</evidence>
<dbReference type="PROSITE" id="PS50894">
    <property type="entry name" value="HPT"/>
    <property type="match status" value="1"/>
</dbReference>
<dbReference type="InterPro" id="IPR036097">
    <property type="entry name" value="HisK_dim/P_sf"/>
</dbReference>
<dbReference type="Gene3D" id="1.10.287.560">
    <property type="entry name" value="Histidine kinase CheA-like, homodimeric domain"/>
    <property type="match status" value="1"/>
</dbReference>
<evidence type="ECO:0000256" key="1">
    <source>
        <dbReference type="ARBA" id="ARBA00000085"/>
    </source>
</evidence>
<dbReference type="SMART" id="SM00387">
    <property type="entry name" value="HATPase_c"/>
    <property type="match status" value="1"/>
</dbReference>
<dbReference type="Proteomes" id="UP000019666">
    <property type="component" value="Unassembled WGS sequence"/>
</dbReference>
<gene>
    <name evidence="17" type="ORF">Rumeso_03330</name>
</gene>
<protein>
    <recommendedName>
        <fullName evidence="3">Chemotaxis protein CheA</fullName>
        <ecNumber evidence="2">2.7.13.3</ecNumber>
    </recommendedName>
</protein>
<evidence type="ECO:0000256" key="8">
    <source>
        <dbReference type="ARBA" id="ARBA00022777"/>
    </source>
</evidence>
<dbReference type="InterPro" id="IPR004105">
    <property type="entry name" value="CheA-like_dim"/>
</dbReference>
<dbReference type="PATRIC" id="fig|442562.3.peg.3275"/>
<dbReference type="Gene3D" id="2.30.30.40">
    <property type="entry name" value="SH3 Domains"/>
    <property type="match status" value="1"/>
</dbReference>
<dbReference type="InterPro" id="IPR004358">
    <property type="entry name" value="Sig_transdc_His_kin-like_C"/>
</dbReference>
<evidence type="ECO:0000256" key="10">
    <source>
        <dbReference type="ARBA" id="ARBA00023012"/>
    </source>
</evidence>
<dbReference type="Pfam" id="PF02895">
    <property type="entry name" value="H-kinase_dim"/>
    <property type="match status" value="1"/>
</dbReference>
<evidence type="ECO:0000313" key="17">
    <source>
        <dbReference type="EMBL" id="EYD75091.1"/>
    </source>
</evidence>
<dbReference type="CDD" id="cd00088">
    <property type="entry name" value="HPT"/>
    <property type="match status" value="1"/>
</dbReference>
<dbReference type="SUPFAM" id="SSF50341">
    <property type="entry name" value="CheW-like"/>
    <property type="match status" value="1"/>
</dbReference>
<dbReference type="PROSITE" id="PS50109">
    <property type="entry name" value="HIS_KIN"/>
    <property type="match status" value="1"/>
</dbReference>
<dbReference type="InterPro" id="IPR051315">
    <property type="entry name" value="Bact_Chemotaxis_CheA"/>
</dbReference>
<dbReference type="InterPro" id="IPR002545">
    <property type="entry name" value="CheW-lke_dom"/>
</dbReference>
<dbReference type="InterPro" id="IPR036641">
    <property type="entry name" value="HPT_dom_sf"/>
</dbReference>
<feature type="domain" description="Histidine kinase" evidence="14">
    <location>
        <begin position="335"/>
        <end position="538"/>
    </location>
</feature>
<dbReference type="InterPro" id="IPR003594">
    <property type="entry name" value="HATPase_dom"/>
</dbReference>
<dbReference type="Gene3D" id="1.20.120.160">
    <property type="entry name" value="HPT domain"/>
    <property type="match status" value="1"/>
</dbReference>
<dbReference type="Pfam" id="PF01584">
    <property type="entry name" value="CheW"/>
    <property type="match status" value="1"/>
</dbReference>
<feature type="domain" description="HPt" evidence="16">
    <location>
        <begin position="1"/>
        <end position="102"/>
    </location>
</feature>
<comment type="catalytic activity">
    <reaction evidence="1">
        <text>ATP + protein L-histidine = ADP + protein N-phospho-L-histidine.</text>
        <dbReference type="EC" id="2.7.13.3"/>
    </reaction>
</comment>
<dbReference type="CDD" id="cd16916">
    <property type="entry name" value="HATPase_CheA-like"/>
    <property type="match status" value="1"/>
</dbReference>
<dbReference type="PANTHER" id="PTHR43395">
    <property type="entry name" value="SENSOR HISTIDINE KINASE CHEA"/>
    <property type="match status" value="1"/>
</dbReference>
<dbReference type="HOGENOM" id="CLU_000650_3_6_5"/>
<evidence type="ECO:0000256" key="3">
    <source>
        <dbReference type="ARBA" id="ARBA00021495"/>
    </source>
</evidence>
<evidence type="ECO:0000256" key="13">
    <source>
        <dbReference type="SAM" id="MobiDB-lite"/>
    </source>
</evidence>
<feature type="region of interest" description="Disordered" evidence="13">
    <location>
        <begin position="258"/>
        <end position="291"/>
    </location>
</feature>
<evidence type="ECO:0000313" key="18">
    <source>
        <dbReference type="Proteomes" id="UP000019666"/>
    </source>
</evidence>
<feature type="domain" description="CheW-like" evidence="15">
    <location>
        <begin position="540"/>
        <end position="676"/>
    </location>
</feature>
<dbReference type="Gene3D" id="3.30.565.10">
    <property type="entry name" value="Histidine kinase-like ATPase, C-terminal domain"/>
    <property type="match status" value="1"/>
</dbReference>
<keyword evidence="4" id="KW-0145">Chemotaxis</keyword>